<proteinExistence type="predicted"/>
<name>A0A8J6T8H7_9BACT</name>
<gene>
    <name evidence="5" type="ORF">H8E80_09445</name>
</gene>
<dbReference type="SUPFAM" id="SSF54862">
    <property type="entry name" value="4Fe-4S ferredoxins"/>
    <property type="match status" value="1"/>
</dbReference>
<dbReference type="EMBL" id="JACNLL010000088">
    <property type="protein sequence ID" value="MBC8200247.1"/>
    <property type="molecule type" value="Genomic_DNA"/>
</dbReference>
<keyword evidence="3" id="KW-0411">Iron-sulfur</keyword>
<evidence type="ECO:0000256" key="2">
    <source>
        <dbReference type="ARBA" id="ARBA00023004"/>
    </source>
</evidence>
<protein>
    <submittedName>
        <fullName evidence="5">Ferredoxin</fullName>
    </submittedName>
</protein>
<evidence type="ECO:0000256" key="1">
    <source>
        <dbReference type="ARBA" id="ARBA00022723"/>
    </source>
</evidence>
<accession>A0A8J6T8H7</accession>
<reference evidence="5 6" key="1">
    <citation type="submission" date="2020-08" db="EMBL/GenBank/DDBJ databases">
        <title>Bridging the membrane lipid divide: bacteria of the FCB group superphylum have the potential to synthesize archaeal ether lipids.</title>
        <authorList>
            <person name="Villanueva L."/>
            <person name="Von Meijenfeldt F.A.B."/>
            <person name="Westbye A.B."/>
            <person name="Yadav S."/>
            <person name="Hopmans E.C."/>
            <person name="Dutilh B.E."/>
            <person name="Sinninghe Damste J.S."/>
        </authorList>
    </citation>
    <scope>NUCLEOTIDE SEQUENCE [LARGE SCALE GENOMIC DNA]</scope>
    <source>
        <strain evidence="5">NIOZ-UU82</strain>
    </source>
</reference>
<dbReference type="GO" id="GO:0046872">
    <property type="term" value="F:metal ion binding"/>
    <property type="evidence" value="ECO:0007669"/>
    <property type="project" value="UniProtKB-KW"/>
</dbReference>
<dbReference type="PROSITE" id="PS00198">
    <property type="entry name" value="4FE4S_FER_1"/>
    <property type="match status" value="1"/>
</dbReference>
<keyword evidence="1" id="KW-0479">Metal-binding</keyword>
<dbReference type="Gene3D" id="3.30.70.20">
    <property type="match status" value="1"/>
</dbReference>
<evidence type="ECO:0000256" key="3">
    <source>
        <dbReference type="ARBA" id="ARBA00023014"/>
    </source>
</evidence>
<evidence type="ECO:0000259" key="4">
    <source>
        <dbReference type="PROSITE" id="PS51379"/>
    </source>
</evidence>
<evidence type="ECO:0000313" key="6">
    <source>
        <dbReference type="Proteomes" id="UP000603545"/>
    </source>
</evidence>
<dbReference type="Pfam" id="PF13370">
    <property type="entry name" value="Fer4_13"/>
    <property type="match status" value="1"/>
</dbReference>
<dbReference type="Proteomes" id="UP000603545">
    <property type="component" value="Unassembled WGS sequence"/>
</dbReference>
<feature type="domain" description="4Fe-4S ferredoxin-type" evidence="4">
    <location>
        <begin position="2"/>
        <end position="30"/>
    </location>
</feature>
<keyword evidence="2" id="KW-0408">Iron</keyword>
<dbReference type="GO" id="GO:0051536">
    <property type="term" value="F:iron-sulfur cluster binding"/>
    <property type="evidence" value="ECO:0007669"/>
    <property type="project" value="UniProtKB-KW"/>
</dbReference>
<comment type="caution">
    <text evidence="5">The sequence shown here is derived from an EMBL/GenBank/DDBJ whole genome shotgun (WGS) entry which is preliminary data.</text>
</comment>
<sequence>MKRPVVDIGQCSLCEGCVEVCPLVFRLNETGFIEVAELSDYPEPCVEEAIKYCPEDCISWEEG</sequence>
<organism evidence="5 6">
    <name type="scientific">Candidatus Desulfaltia bathyphila</name>
    <dbReference type="NCBI Taxonomy" id="2841697"/>
    <lineage>
        <taxon>Bacteria</taxon>
        <taxon>Pseudomonadati</taxon>
        <taxon>Thermodesulfobacteriota</taxon>
        <taxon>Desulfobacteria</taxon>
        <taxon>Desulfobacterales</taxon>
        <taxon>Desulfobacterales incertae sedis</taxon>
        <taxon>Candidatus Desulfaltia</taxon>
    </lineage>
</organism>
<dbReference type="PROSITE" id="PS51379">
    <property type="entry name" value="4FE4S_FER_2"/>
    <property type="match status" value="1"/>
</dbReference>
<evidence type="ECO:0000313" key="5">
    <source>
        <dbReference type="EMBL" id="MBC8200247.1"/>
    </source>
</evidence>
<dbReference type="InterPro" id="IPR017896">
    <property type="entry name" value="4Fe4S_Fe-S-bd"/>
</dbReference>
<dbReference type="AlphaFoldDB" id="A0A8J6T8H7"/>
<dbReference type="InterPro" id="IPR017900">
    <property type="entry name" value="4Fe4S_Fe_S_CS"/>
</dbReference>